<protein>
    <recommendedName>
        <fullName evidence="2">VWFA domain-containing protein</fullName>
    </recommendedName>
</protein>
<dbReference type="InterPro" id="IPR050525">
    <property type="entry name" value="ECM_Assembly_Org"/>
</dbReference>
<dbReference type="PROSITE" id="PS50234">
    <property type="entry name" value="VWFA"/>
    <property type="match status" value="1"/>
</dbReference>
<feature type="coiled-coil region" evidence="1">
    <location>
        <begin position="4"/>
        <end position="31"/>
    </location>
</feature>
<organism evidence="3 4">
    <name type="scientific">Porites lobata</name>
    <dbReference type="NCBI Taxonomy" id="104759"/>
    <lineage>
        <taxon>Eukaryota</taxon>
        <taxon>Metazoa</taxon>
        <taxon>Cnidaria</taxon>
        <taxon>Anthozoa</taxon>
        <taxon>Hexacorallia</taxon>
        <taxon>Scleractinia</taxon>
        <taxon>Fungiina</taxon>
        <taxon>Poritidae</taxon>
        <taxon>Porites</taxon>
    </lineage>
</organism>
<evidence type="ECO:0000313" key="3">
    <source>
        <dbReference type="EMBL" id="CAH3135758.1"/>
    </source>
</evidence>
<dbReference type="InterPro" id="IPR002035">
    <property type="entry name" value="VWF_A"/>
</dbReference>
<reference evidence="3 4" key="1">
    <citation type="submission" date="2022-05" db="EMBL/GenBank/DDBJ databases">
        <authorList>
            <consortium name="Genoscope - CEA"/>
            <person name="William W."/>
        </authorList>
    </citation>
    <scope>NUCLEOTIDE SEQUENCE [LARGE SCALE GENOMIC DNA]</scope>
</reference>
<dbReference type="Gene3D" id="3.40.50.410">
    <property type="entry name" value="von Willebrand factor, type A domain"/>
    <property type="match status" value="1"/>
</dbReference>
<dbReference type="CDD" id="cd01450">
    <property type="entry name" value="vWFA_subfamily_ECM"/>
    <property type="match status" value="1"/>
</dbReference>
<dbReference type="PANTHER" id="PTHR24020">
    <property type="entry name" value="COLLAGEN ALPHA"/>
    <property type="match status" value="1"/>
</dbReference>
<feature type="domain" description="VWFA" evidence="2">
    <location>
        <begin position="33"/>
        <end position="226"/>
    </location>
</feature>
<evidence type="ECO:0000256" key="1">
    <source>
        <dbReference type="SAM" id="Coils"/>
    </source>
</evidence>
<gene>
    <name evidence="3" type="ORF">PLOB_00038056</name>
</gene>
<keyword evidence="4" id="KW-1185">Reference proteome</keyword>
<dbReference type="Pfam" id="PF00092">
    <property type="entry name" value="VWA"/>
    <property type="match status" value="1"/>
</dbReference>
<dbReference type="PANTHER" id="PTHR24020:SF20">
    <property type="entry name" value="PH DOMAIN-CONTAINING PROTEIN"/>
    <property type="match status" value="1"/>
</dbReference>
<proteinExistence type="predicted"/>
<accession>A0ABN8P9M9</accession>
<keyword evidence="1" id="KW-0175">Coiled coil</keyword>
<evidence type="ECO:0000313" key="4">
    <source>
        <dbReference type="Proteomes" id="UP001159405"/>
    </source>
</evidence>
<name>A0ABN8P9M9_9CNID</name>
<evidence type="ECO:0000259" key="2">
    <source>
        <dbReference type="PROSITE" id="PS50234"/>
    </source>
</evidence>
<comment type="caution">
    <text evidence="3">The sequence shown here is derived from an EMBL/GenBank/DDBJ whole genome shotgun (WGS) entry which is preliminary data.</text>
</comment>
<dbReference type="EMBL" id="CALNXK010000056">
    <property type="protein sequence ID" value="CAH3135758.1"/>
    <property type="molecule type" value="Genomic_DNA"/>
</dbReference>
<dbReference type="SUPFAM" id="SSF53300">
    <property type="entry name" value="vWA-like"/>
    <property type="match status" value="1"/>
</dbReference>
<dbReference type="SMART" id="SM00327">
    <property type="entry name" value="VWA"/>
    <property type="match status" value="1"/>
</dbReference>
<dbReference type="InterPro" id="IPR036465">
    <property type="entry name" value="vWFA_dom_sf"/>
</dbReference>
<dbReference type="Proteomes" id="UP001159405">
    <property type="component" value="Unassembled WGS sequence"/>
</dbReference>
<sequence length="251" mass="28214">MGLFIFAQSNLERAKRELKRLRDELAGANKKSDILFLLDTSGSLSSYEFQTEKGFVINFLNTITVSMGATRIEVIPFADTASRYIDGVSAPFLDKHKCSLVETFKSMPQSINDVNRNTYEAFKLAFDVCLGQLSAMKRVPLSLVRTVVILVTVGPWQGQSPASIAKNLQQANIEVFVIGVGNSFLENNLQKIVNNADKQAFYFRPFQEFTELSVFLRGGVIFLHGIWRHIKEFGIEGQIPRISSPVKLEKR</sequence>